<dbReference type="Proteomes" id="UP000242180">
    <property type="component" value="Unassembled WGS sequence"/>
</dbReference>
<dbReference type="EMBL" id="MCGN01000002">
    <property type="protein sequence ID" value="ORZ01294.1"/>
    <property type="molecule type" value="Genomic_DNA"/>
</dbReference>
<organism evidence="1 2">
    <name type="scientific">Syncephalastrum racemosum</name>
    <name type="common">Filamentous fungus</name>
    <dbReference type="NCBI Taxonomy" id="13706"/>
    <lineage>
        <taxon>Eukaryota</taxon>
        <taxon>Fungi</taxon>
        <taxon>Fungi incertae sedis</taxon>
        <taxon>Mucoromycota</taxon>
        <taxon>Mucoromycotina</taxon>
        <taxon>Mucoromycetes</taxon>
        <taxon>Mucorales</taxon>
        <taxon>Syncephalastraceae</taxon>
        <taxon>Syncephalastrum</taxon>
    </lineage>
</organism>
<keyword evidence="2" id="KW-1185">Reference proteome</keyword>
<protein>
    <submittedName>
        <fullName evidence="1">Uncharacterized protein</fullName>
    </submittedName>
</protein>
<proteinExistence type="predicted"/>
<accession>A0A1X2HPI9</accession>
<evidence type="ECO:0000313" key="1">
    <source>
        <dbReference type="EMBL" id="ORZ01294.1"/>
    </source>
</evidence>
<reference evidence="1 2" key="1">
    <citation type="submission" date="2016-07" db="EMBL/GenBank/DDBJ databases">
        <title>Pervasive Adenine N6-methylation of Active Genes in Fungi.</title>
        <authorList>
            <consortium name="DOE Joint Genome Institute"/>
            <person name="Mondo S.J."/>
            <person name="Dannebaum R.O."/>
            <person name="Kuo R.C."/>
            <person name="Labutti K."/>
            <person name="Haridas S."/>
            <person name="Kuo A."/>
            <person name="Salamov A."/>
            <person name="Ahrendt S.R."/>
            <person name="Lipzen A."/>
            <person name="Sullivan W."/>
            <person name="Andreopoulos W.B."/>
            <person name="Clum A."/>
            <person name="Lindquist E."/>
            <person name="Daum C."/>
            <person name="Ramamoorthy G.K."/>
            <person name="Gryganskyi A."/>
            <person name="Culley D."/>
            <person name="Magnuson J.K."/>
            <person name="James T.Y."/>
            <person name="O'Malley M.A."/>
            <person name="Stajich J.E."/>
            <person name="Spatafora J.W."/>
            <person name="Visel A."/>
            <person name="Grigoriev I.V."/>
        </authorList>
    </citation>
    <scope>NUCLEOTIDE SEQUENCE [LARGE SCALE GENOMIC DNA]</scope>
    <source>
        <strain evidence="1 2">NRRL 2496</strain>
    </source>
</reference>
<gene>
    <name evidence="1" type="ORF">BCR43DRAFT_502869</name>
</gene>
<dbReference type="InParanoid" id="A0A1X2HPI9"/>
<dbReference type="AlphaFoldDB" id="A0A1X2HPI9"/>
<name>A0A1X2HPI9_SYNRA</name>
<sequence length="143" mass="16499">MYRALTEYLLVSTMSSLIFASFRPGTRALHRRDKLQRPGDKLTDTYLARVRHGRNFLRVYTACRIKRKADLFATAKYSHTKELVSKLTAQFYKKWGSEIDSAFVNVFECNTIGSCIQKVLAPDFGLWGTRVPHRSKLYPTEAM</sequence>
<comment type="caution">
    <text evidence="1">The sequence shown here is derived from an EMBL/GenBank/DDBJ whole genome shotgun (WGS) entry which is preliminary data.</text>
</comment>
<evidence type="ECO:0000313" key="2">
    <source>
        <dbReference type="Proteomes" id="UP000242180"/>
    </source>
</evidence>